<comment type="caution">
    <text evidence="1">The sequence shown here is derived from an EMBL/GenBank/DDBJ whole genome shotgun (WGS) entry which is preliminary data.</text>
</comment>
<dbReference type="AlphaFoldDB" id="A0A7D9E495"/>
<evidence type="ECO:0000313" key="2">
    <source>
        <dbReference type="Proteomes" id="UP001152795"/>
    </source>
</evidence>
<dbReference type="EMBL" id="CACRXK020003318">
    <property type="protein sequence ID" value="CAB3998293.1"/>
    <property type="molecule type" value="Genomic_DNA"/>
</dbReference>
<organism evidence="1 2">
    <name type="scientific">Paramuricea clavata</name>
    <name type="common">Red gorgonian</name>
    <name type="synonym">Violescent sea-whip</name>
    <dbReference type="NCBI Taxonomy" id="317549"/>
    <lineage>
        <taxon>Eukaryota</taxon>
        <taxon>Metazoa</taxon>
        <taxon>Cnidaria</taxon>
        <taxon>Anthozoa</taxon>
        <taxon>Octocorallia</taxon>
        <taxon>Malacalcyonacea</taxon>
        <taxon>Plexauridae</taxon>
        <taxon>Paramuricea</taxon>
    </lineage>
</organism>
<evidence type="ECO:0000313" key="1">
    <source>
        <dbReference type="EMBL" id="CAB3998293.1"/>
    </source>
</evidence>
<accession>A0A7D9E495</accession>
<name>A0A7D9E495_PARCT</name>
<dbReference type="Proteomes" id="UP001152795">
    <property type="component" value="Unassembled WGS sequence"/>
</dbReference>
<dbReference type="OrthoDB" id="5966854at2759"/>
<proteinExistence type="predicted"/>
<sequence length="230" mass="26590">MENFDYGYMNRKNKPTTITREMLNGLNDTKLKQTASQTWCLFRFLPIMIGDKVDDNLEHWHCYLKLWNVVQICTSPAITKVDVACLKVMISDHHTMFKRLYPHASILPKMHYLIHIPDEILREICWNLLASPEQTMTNYLYSGDVVGPGDYDVDLNGQHYSNMLAEAAGLNQLPQLCSGSRLETDKLRFRHVILIEVIADDFLIAGFGNTEEEVNASLEKNERVFFEKCR</sequence>
<reference evidence="1" key="1">
    <citation type="submission" date="2020-04" db="EMBL/GenBank/DDBJ databases">
        <authorList>
            <person name="Alioto T."/>
            <person name="Alioto T."/>
            <person name="Gomez Garrido J."/>
        </authorList>
    </citation>
    <scope>NUCLEOTIDE SEQUENCE</scope>
    <source>
        <strain evidence="1">A484AB</strain>
    </source>
</reference>
<gene>
    <name evidence="1" type="ORF">PACLA_8A003275</name>
</gene>
<keyword evidence="2" id="KW-1185">Reference proteome</keyword>
<protein>
    <submittedName>
        <fullName evidence="1">Uncharacterized protein</fullName>
    </submittedName>
</protein>